<dbReference type="VEuPathDB" id="FungiDB:PPTG_10582"/>
<protein>
    <submittedName>
        <fullName evidence="2">Uncharacterized protein</fullName>
    </submittedName>
</protein>
<dbReference type="Proteomes" id="UP000053864">
    <property type="component" value="Unassembled WGS sequence"/>
</dbReference>
<accession>W2J7N0</accession>
<name>W2J7N0_PHYNI</name>
<dbReference type="Proteomes" id="UP000053236">
    <property type="component" value="Unassembled WGS sequence"/>
</dbReference>
<organism evidence="2 3">
    <name type="scientific">Phytophthora nicotianae</name>
    <name type="common">Potato buckeye rot agent</name>
    <name type="synonym">Phytophthora parasitica</name>
    <dbReference type="NCBI Taxonomy" id="4792"/>
    <lineage>
        <taxon>Eukaryota</taxon>
        <taxon>Sar</taxon>
        <taxon>Stramenopiles</taxon>
        <taxon>Oomycota</taxon>
        <taxon>Peronosporomycetes</taxon>
        <taxon>Peronosporales</taxon>
        <taxon>Peronosporaceae</taxon>
        <taxon>Phytophthora</taxon>
    </lineage>
</organism>
<evidence type="ECO:0000313" key="2">
    <source>
        <dbReference type="EMBL" id="ETL41737.1"/>
    </source>
</evidence>
<evidence type="ECO:0000313" key="1">
    <source>
        <dbReference type="EMBL" id="ETK88333.1"/>
    </source>
</evidence>
<dbReference type="AlphaFoldDB" id="W2J7N0"/>
<proteinExistence type="predicted"/>
<sequence length="149" mass="16806">NSEQNNESQLDSGLDCGFKRRQDSLRPWCQVLQSGSATCDHGLKKSEPSSAADWKPTWHGVTNQIWEEPELLYSNEQNLQSCFQKVRKALALLAAVVQVDRAGSRYLLAEHCGVDLGTEGQETFEEHIPAEFVLYFLQDAKKCPRVSHK</sequence>
<evidence type="ECO:0000313" key="3">
    <source>
        <dbReference type="Proteomes" id="UP000053864"/>
    </source>
</evidence>
<feature type="non-terminal residue" evidence="2">
    <location>
        <position position="1"/>
    </location>
</feature>
<reference evidence="2 3" key="2">
    <citation type="submission" date="2013-11" db="EMBL/GenBank/DDBJ databases">
        <title>The Genome Sequence of Phytophthora parasitica CJ05E6.</title>
        <authorList>
            <consortium name="The Broad Institute Genomics Platform"/>
            <person name="Russ C."/>
            <person name="Tyler B."/>
            <person name="Panabieres F."/>
            <person name="Shan W."/>
            <person name="Tripathy S."/>
            <person name="Grunwald N."/>
            <person name="Machado M."/>
            <person name="Johnson C.S."/>
            <person name="Arredondo F."/>
            <person name="Hong C."/>
            <person name="Coffey M."/>
            <person name="Young S.K."/>
            <person name="Zeng Q."/>
            <person name="Gargeya S."/>
            <person name="Fitzgerald M."/>
            <person name="Abouelleil A."/>
            <person name="Alvarado L."/>
            <person name="Chapman S.B."/>
            <person name="Gainer-Dewar J."/>
            <person name="Goldberg J."/>
            <person name="Griggs A."/>
            <person name="Gujja S."/>
            <person name="Hansen M."/>
            <person name="Howarth C."/>
            <person name="Imamovic A."/>
            <person name="Ireland A."/>
            <person name="Larimer J."/>
            <person name="McCowan C."/>
            <person name="Murphy C."/>
            <person name="Pearson M."/>
            <person name="Poon T.W."/>
            <person name="Priest M."/>
            <person name="Roberts A."/>
            <person name="Saif S."/>
            <person name="Shea T."/>
            <person name="Sykes S."/>
            <person name="Wortman J."/>
            <person name="Nusbaum C."/>
            <person name="Birren B."/>
        </authorList>
    </citation>
    <scope>NUCLEOTIDE SEQUENCE [LARGE SCALE GENOMIC DNA]</scope>
    <source>
        <strain evidence="2 3">CJ05E6</strain>
    </source>
</reference>
<reference evidence="1" key="1">
    <citation type="submission" date="2013-11" db="EMBL/GenBank/DDBJ databases">
        <title>The Genome Sequence of Phytophthora parasitica CJ02B3.</title>
        <authorList>
            <consortium name="The Broad Institute Genomics Platform"/>
            <person name="Russ C."/>
            <person name="Tyler B."/>
            <person name="Panabieres F."/>
            <person name="Shan W."/>
            <person name="Tripathy S."/>
            <person name="Grunwald N."/>
            <person name="Machado M."/>
            <person name="Johnson C.S."/>
            <person name="Arredondo F."/>
            <person name="Hong C."/>
            <person name="Coffey M."/>
            <person name="Young S.K."/>
            <person name="Zeng Q."/>
            <person name="Gargeya S."/>
            <person name="Fitzgerald M."/>
            <person name="Abouelleil A."/>
            <person name="Alvarado L."/>
            <person name="Chapman S.B."/>
            <person name="Gainer-Dewar J."/>
            <person name="Goldberg J."/>
            <person name="Griggs A."/>
            <person name="Gujja S."/>
            <person name="Hansen M."/>
            <person name="Howarth C."/>
            <person name="Imamovic A."/>
            <person name="Ireland A."/>
            <person name="Larimer J."/>
            <person name="McCowan C."/>
            <person name="Murphy C."/>
            <person name="Pearson M."/>
            <person name="Poon T.W."/>
            <person name="Priest M."/>
            <person name="Roberts A."/>
            <person name="Saif S."/>
            <person name="Shea T."/>
            <person name="Sykes S."/>
            <person name="Wortman J."/>
            <person name="Nusbaum C."/>
            <person name="Birren B."/>
        </authorList>
    </citation>
    <scope>NUCLEOTIDE SEQUENCE [LARGE SCALE GENOMIC DNA]</scope>
    <source>
        <strain evidence="1">CJ02B3</strain>
    </source>
</reference>
<dbReference type="EMBL" id="KI685943">
    <property type="protein sequence ID" value="ETK88333.1"/>
    <property type="molecule type" value="Genomic_DNA"/>
</dbReference>
<gene>
    <name evidence="1" type="ORF">L915_07400</name>
    <name evidence="2" type="ORF">L916_07342</name>
</gene>
<dbReference type="EMBL" id="KI672548">
    <property type="protein sequence ID" value="ETL41737.1"/>
    <property type="molecule type" value="Genomic_DNA"/>
</dbReference>